<name>A0A0A9AL83_ARUDO</name>
<reference evidence="1" key="1">
    <citation type="submission" date="2014-09" db="EMBL/GenBank/DDBJ databases">
        <authorList>
            <person name="Magalhaes I.L.F."/>
            <person name="Oliveira U."/>
            <person name="Santos F.R."/>
            <person name="Vidigal T.H.D.A."/>
            <person name="Brescovit A.D."/>
            <person name="Santos A.J."/>
        </authorList>
    </citation>
    <scope>NUCLEOTIDE SEQUENCE</scope>
    <source>
        <tissue evidence="1">Shoot tissue taken approximately 20 cm above the soil surface</tissue>
    </source>
</reference>
<evidence type="ECO:0000313" key="1">
    <source>
        <dbReference type="EMBL" id="JAD51926.1"/>
    </source>
</evidence>
<sequence length="22" mass="2811">MDFLYDFIWIFQYLPIMDLILT</sequence>
<accession>A0A0A9AL83</accession>
<dbReference type="EMBL" id="GBRH01245969">
    <property type="protein sequence ID" value="JAD51926.1"/>
    <property type="molecule type" value="Transcribed_RNA"/>
</dbReference>
<organism evidence="1">
    <name type="scientific">Arundo donax</name>
    <name type="common">Giant reed</name>
    <name type="synonym">Donax arundinaceus</name>
    <dbReference type="NCBI Taxonomy" id="35708"/>
    <lineage>
        <taxon>Eukaryota</taxon>
        <taxon>Viridiplantae</taxon>
        <taxon>Streptophyta</taxon>
        <taxon>Embryophyta</taxon>
        <taxon>Tracheophyta</taxon>
        <taxon>Spermatophyta</taxon>
        <taxon>Magnoliopsida</taxon>
        <taxon>Liliopsida</taxon>
        <taxon>Poales</taxon>
        <taxon>Poaceae</taxon>
        <taxon>PACMAD clade</taxon>
        <taxon>Arundinoideae</taxon>
        <taxon>Arundineae</taxon>
        <taxon>Arundo</taxon>
    </lineage>
</organism>
<proteinExistence type="predicted"/>
<protein>
    <submittedName>
        <fullName evidence="1">Uncharacterized protein</fullName>
    </submittedName>
</protein>
<dbReference type="AlphaFoldDB" id="A0A0A9AL83"/>
<reference evidence="1" key="2">
    <citation type="journal article" date="2015" name="Data Brief">
        <title>Shoot transcriptome of the giant reed, Arundo donax.</title>
        <authorList>
            <person name="Barrero R.A."/>
            <person name="Guerrero F.D."/>
            <person name="Moolhuijzen P."/>
            <person name="Goolsby J.A."/>
            <person name="Tidwell J."/>
            <person name="Bellgard S.E."/>
            <person name="Bellgard M.I."/>
        </authorList>
    </citation>
    <scope>NUCLEOTIDE SEQUENCE</scope>
    <source>
        <tissue evidence="1">Shoot tissue taken approximately 20 cm above the soil surface</tissue>
    </source>
</reference>